<keyword evidence="2" id="KW-1185">Reference proteome</keyword>
<organism evidence="1 2">
    <name type="scientific">Candidatus Synechococcus spongiarum</name>
    <dbReference type="NCBI Taxonomy" id="431041"/>
    <lineage>
        <taxon>Bacteria</taxon>
        <taxon>Bacillati</taxon>
        <taxon>Cyanobacteriota</taxon>
        <taxon>Cyanophyceae</taxon>
        <taxon>Synechococcales</taxon>
        <taxon>Synechococcaceae</taxon>
        <taxon>Synechococcus</taxon>
    </lineage>
</organism>
<evidence type="ECO:0000313" key="2">
    <source>
        <dbReference type="Proteomes" id="UP000182631"/>
    </source>
</evidence>
<sequence>MNDLCEIFYGWCQNYADKHSPAQETGSAKADAEIVELRFTATVRNRS</sequence>
<gene>
    <name evidence="1" type="ORF">FLM9_313</name>
</gene>
<evidence type="ECO:0000313" key="1">
    <source>
        <dbReference type="EMBL" id="SAY38430.1"/>
    </source>
</evidence>
<protein>
    <submittedName>
        <fullName evidence="1">Uncharacterized protein</fullName>
    </submittedName>
</protein>
<name>A0A164ZQ38_9SYNE</name>
<reference evidence="2" key="1">
    <citation type="submission" date="2016-02" db="EMBL/GenBank/DDBJ databases">
        <authorList>
            <person name="liu f."/>
        </authorList>
    </citation>
    <scope>NUCLEOTIDE SEQUENCE [LARGE SCALE GENOMIC DNA]</scope>
</reference>
<accession>A0A164ZQ38</accession>
<proteinExistence type="predicted"/>
<dbReference type="AlphaFoldDB" id="A0A164ZQ38"/>
<dbReference type="EMBL" id="FITM01000034">
    <property type="protein sequence ID" value="SAY38430.1"/>
    <property type="molecule type" value="Genomic_DNA"/>
</dbReference>
<dbReference type="Proteomes" id="UP000182631">
    <property type="component" value="Unassembled WGS sequence"/>
</dbReference>